<feature type="region of interest" description="Disordered" evidence="1">
    <location>
        <begin position="1341"/>
        <end position="1462"/>
    </location>
</feature>
<proteinExistence type="predicted"/>
<name>A0ABD2P190_9CUCU</name>
<feature type="compositionally biased region" description="Polar residues" evidence="1">
    <location>
        <begin position="611"/>
        <end position="651"/>
    </location>
</feature>
<feature type="compositionally biased region" description="Polar residues" evidence="1">
    <location>
        <begin position="744"/>
        <end position="779"/>
    </location>
</feature>
<feature type="compositionally biased region" description="Basic and acidic residues" evidence="1">
    <location>
        <begin position="428"/>
        <end position="438"/>
    </location>
</feature>
<feature type="region of interest" description="Disordered" evidence="1">
    <location>
        <begin position="588"/>
        <end position="654"/>
    </location>
</feature>
<feature type="compositionally biased region" description="Basic and acidic residues" evidence="1">
    <location>
        <begin position="1392"/>
        <end position="1410"/>
    </location>
</feature>
<evidence type="ECO:0000313" key="3">
    <source>
        <dbReference type="Proteomes" id="UP001516400"/>
    </source>
</evidence>
<feature type="region of interest" description="Disordered" evidence="1">
    <location>
        <begin position="496"/>
        <end position="534"/>
    </location>
</feature>
<keyword evidence="3" id="KW-1185">Reference proteome</keyword>
<dbReference type="EMBL" id="JABFTP020000165">
    <property type="protein sequence ID" value="KAL3284704.1"/>
    <property type="molecule type" value="Genomic_DNA"/>
</dbReference>
<feature type="compositionally biased region" description="Polar residues" evidence="1">
    <location>
        <begin position="787"/>
        <end position="797"/>
    </location>
</feature>
<organism evidence="2 3">
    <name type="scientific">Cryptolaemus montrouzieri</name>
    <dbReference type="NCBI Taxonomy" id="559131"/>
    <lineage>
        <taxon>Eukaryota</taxon>
        <taxon>Metazoa</taxon>
        <taxon>Ecdysozoa</taxon>
        <taxon>Arthropoda</taxon>
        <taxon>Hexapoda</taxon>
        <taxon>Insecta</taxon>
        <taxon>Pterygota</taxon>
        <taxon>Neoptera</taxon>
        <taxon>Endopterygota</taxon>
        <taxon>Coleoptera</taxon>
        <taxon>Polyphaga</taxon>
        <taxon>Cucujiformia</taxon>
        <taxon>Coccinelloidea</taxon>
        <taxon>Coccinellidae</taxon>
        <taxon>Scymninae</taxon>
        <taxon>Scymnini</taxon>
        <taxon>Cryptolaemus</taxon>
    </lineage>
</organism>
<feature type="region of interest" description="Disordered" evidence="1">
    <location>
        <begin position="394"/>
        <end position="416"/>
    </location>
</feature>
<feature type="region of interest" description="Disordered" evidence="1">
    <location>
        <begin position="668"/>
        <end position="698"/>
    </location>
</feature>
<feature type="compositionally biased region" description="Polar residues" evidence="1">
    <location>
        <begin position="588"/>
        <end position="599"/>
    </location>
</feature>
<evidence type="ECO:0000313" key="2">
    <source>
        <dbReference type="EMBL" id="KAL3284704.1"/>
    </source>
</evidence>
<feature type="compositionally biased region" description="Polar residues" evidence="1">
    <location>
        <begin position="1602"/>
        <end position="1634"/>
    </location>
</feature>
<feature type="compositionally biased region" description="Basic and acidic residues" evidence="1">
    <location>
        <begin position="734"/>
        <end position="743"/>
    </location>
</feature>
<dbReference type="Proteomes" id="UP001516400">
    <property type="component" value="Unassembled WGS sequence"/>
</dbReference>
<feature type="compositionally biased region" description="Basic and acidic residues" evidence="1">
    <location>
        <begin position="514"/>
        <end position="527"/>
    </location>
</feature>
<feature type="region of interest" description="Disordered" evidence="1">
    <location>
        <begin position="428"/>
        <end position="465"/>
    </location>
</feature>
<feature type="compositionally biased region" description="Polar residues" evidence="1">
    <location>
        <begin position="676"/>
        <end position="698"/>
    </location>
</feature>
<feature type="region of interest" description="Disordered" evidence="1">
    <location>
        <begin position="1601"/>
        <end position="1675"/>
    </location>
</feature>
<reference evidence="2 3" key="1">
    <citation type="journal article" date="2021" name="BMC Biol.">
        <title>Horizontally acquired antibacterial genes associated with adaptive radiation of ladybird beetles.</title>
        <authorList>
            <person name="Li H.S."/>
            <person name="Tang X.F."/>
            <person name="Huang Y.H."/>
            <person name="Xu Z.Y."/>
            <person name="Chen M.L."/>
            <person name="Du X.Y."/>
            <person name="Qiu B.Y."/>
            <person name="Chen P.T."/>
            <person name="Zhang W."/>
            <person name="Slipinski A."/>
            <person name="Escalona H.E."/>
            <person name="Waterhouse R.M."/>
            <person name="Zwick A."/>
            <person name="Pang H."/>
        </authorList>
    </citation>
    <scope>NUCLEOTIDE SEQUENCE [LARGE SCALE GENOMIC DNA]</scope>
    <source>
        <strain evidence="2">SYSU2018</strain>
    </source>
</reference>
<accession>A0ABD2P190</accession>
<gene>
    <name evidence="2" type="ORF">HHI36_018853</name>
</gene>
<feature type="region of interest" description="Disordered" evidence="1">
    <location>
        <begin position="734"/>
        <end position="797"/>
    </location>
</feature>
<protein>
    <submittedName>
        <fullName evidence="2">Uncharacterized protein</fullName>
    </submittedName>
</protein>
<comment type="caution">
    <text evidence="2">The sequence shown here is derived from an EMBL/GenBank/DDBJ whole genome shotgun (WGS) entry which is preliminary data.</text>
</comment>
<feature type="region of interest" description="Disordered" evidence="1">
    <location>
        <begin position="1296"/>
        <end position="1326"/>
    </location>
</feature>
<sequence>MEFPVPLKVEEDPEVFIDLDTEGNSPEDIVIEWHLEIRRLFARDVEANGDMKLISVMKDYITAIAERAIHFENIEKLETVVDKHIEHIYWLYTDWNLNMCFTEVYLQQMEHIMTFYVNLTLRILLGMKEKKKVTPKDVAYNAQKIINRLSSFLLQNEYHIFHVLIRQCTTAVDDMVKDVLNILNSNICKHLFKSLYMYFLFYAPVSDLSDEAFCRVYILFENWKAFEENIQKEQMELCLRNIFRRGTECIDGNEFLMKILRPQSSLMSELMKVVACDPLITKAYFDYIKSKDKSDTDDLDDISRLDLDDQRASDSEEAENDYNTRYTQLLKKMAKNDKELPVDISSEVKEEILVRSESPFIQNEIEVTISDSDSDSDLEIVSIIPSRNWSSQPISDDAENVYPGRKENPPTRKKPSFLESICIDVDNNRRPISRKQESGKSNGAQAIKSFDASKPCNRSQIINRNNKEPSKLGIVENVFHEKSLIVNSERLQTKAKASLESSRRKPIESQSSFLKDKQWRSKSREGESVEVGNSWHSQVQIESLEVNTAWPSRTNANETSCKSPQIETIEVSDSTQVVSLEADKSYNKINSSEQSQTQKKSCEPCPAAAIPNQSSAVSPQIASSEVDTSLHPTTQRNEIEQNETLEVNSEKNVPLQKDLMDVDDSLHKQTQENKSVEPSSEFNTSCQTKPKTNNPFETWRSQTKLNGWRSLEFNNTRSRLSGIEIFPSRKELKESCSSEREGMKNTSGTSPTRKTDSSQQDSEESATSYSSQGKISETSETSKIKNNETPCESSQIDSMEIDISVSQVKAGEMLHKFRQLYPPQRKRTDVLPTSRIIESDSDAQINEIGTTTIETCTTSEISELQSDQTNGIDDLTSKKPQMKTNERMTVSKTNEVMALSQLMSPEPSNLPDTENPSSSELEIREVASQPSCRQNQLESLNEEKDHSPPQTPQSDNDLDREILALDNLHLFENEKQDTSSVEKLRDVEVMPNNPQIKVNTVFNINKTVEETESTVEKSPIRNGYLTTKISSDKLGSGKLVKTNGSFKTIRENEKNPETTKKIELSNENEDERYPREETLCSKCSRENNLISDKSPNSEIIKRQQNTQNKFRSNGQLKKFVIDTGQGLPPQPVDTGQLQHFASTSADMKTPSEENFAAKTSMIKSGIVNCSEDQVMVAGDAETCQFGFPTPPGSEEDNDEQTNPVYSGILRTELGESSTCSASHTNSDSNLLQTVDEITLSALNGPLVQTLSVVPETIHSEIVINERTCHGEEKISERRCSNTDLGKYYEQFVKDAVGSQNSDDEEYSEPDHQAQTSSKAPPSDSEDIFEDMSQFLKCCDVTQSSTSPHRRRKGMVKVANESISSSERSPSRTKKRVTINDRPSFDDFEDELWDRPKSNKETDSPEPRLDEVATDPDEAETRRPSRRKSITKEKPSELPLSKYRTRRNGSNTNIPLSGSPPEQPRLKGILKKVEQKHSYHPLHPVDDEIDHTFIFIPYQPRSGKGKRGLVGSGMVKVFRKSFTAYKVSTNDFKLRLYPVVSIERLSPNTLLVWERVTRRSRGYICEEVPSTQPDKPMYKIVFDKSTLQLNSNDKKYYCDPSVSDDSSAFTQSKNPYQKTENEAESSYTKSRSSHSPAVAVDVPSDSGGRRGRGRKRGNASVNTTPETPKRRKDCLKNSDSTDRNWFNFEAAYHASITEASISENRNNLDLENFNEQTISSRASNQMSCDSVVPRELSLRVICHSTRLRRRPEYLNDYT</sequence>
<evidence type="ECO:0000256" key="1">
    <source>
        <dbReference type="SAM" id="MobiDB-lite"/>
    </source>
</evidence>